<dbReference type="SUPFAM" id="SSF54523">
    <property type="entry name" value="Pili subunits"/>
    <property type="match status" value="1"/>
</dbReference>
<comment type="caution">
    <text evidence="2">The sequence shown here is derived from an EMBL/GenBank/DDBJ whole genome shotgun (WGS) entry which is preliminary data.</text>
</comment>
<sequence>MRTRGVPHQRARCRPRWSSGWRGLTIIELLVVTTILSLMAALMFPTYRLMQQRDRENRLREILTDVRAARDAYKSYVSRQMWAKIEAANTNQGVRQKAFKQALASASQLGYLYPLNPSSFTNPIHAPGASFTVATDPVTPSDDPAEGVSVSVNRLFLRRIPPHPFTSWSPYARWEFVPAAGGSGRVASEAWTSSMVGVMDIRSVGAGLAIDGTNTDDW</sequence>
<dbReference type="AlphaFoldDB" id="A0A367ZSI1"/>
<keyword evidence="1" id="KW-0812">Transmembrane</keyword>
<protein>
    <recommendedName>
        <fullName evidence="4">Type II secretion system protein</fullName>
    </recommendedName>
</protein>
<evidence type="ECO:0008006" key="4">
    <source>
        <dbReference type="Google" id="ProtNLM"/>
    </source>
</evidence>
<accession>A0A367ZSI1</accession>
<dbReference type="EMBL" id="QOQW01000003">
    <property type="protein sequence ID" value="RCK81103.1"/>
    <property type="molecule type" value="Genomic_DNA"/>
</dbReference>
<proteinExistence type="predicted"/>
<reference evidence="2 3" key="1">
    <citation type="submission" date="2018-05" db="EMBL/GenBank/DDBJ databases">
        <title>A metagenomic window into the 2 km-deep terrestrial subsurface aquifer revealed taxonomically and functionally diverse microbial community comprising novel uncultured bacterial lineages.</title>
        <authorList>
            <person name="Kadnikov V.V."/>
            <person name="Mardanov A.V."/>
            <person name="Beletsky A.V."/>
            <person name="Banks D."/>
            <person name="Pimenov N.V."/>
            <person name="Frank Y.A."/>
            <person name="Karnachuk O.V."/>
            <person name="Ravin N.V."/>
        </authorList>
    </citation>
    <scope>NUCLEOTIDE SEQUENCE [LARGE SCALE GENOMIC DNA]</scope>
    <source>
        <strain evidence="2">BY5</strain>
    </source>
</reference>
<organism evidence="2 3">
    <name type="scientific">Candidatus Ozemobacter sibiricus</name>
    <dbReference type="NCBI Taxonomy" id="2268124"/>
    <lineage>
        <taxon>Bacteria</taxon>
        <taxon>Candidatus Ozemobacteria</taxon>
        <taxon>Candidatus Ozemobacterales</taxon>
        <taxon>Candidatus Ozemobacteraceae</taxon>
        <taxon>Candidatus Ozemobacter</taxon>
    </lineage>
</organism>
<evidence type="ECO:0000313" key="3">
    <source>
        <dbReference type="Proteomes" id="UP000252355"/>
    </source>
</evidence>
<dbReference type="Proteomes" id="UP000252355">
    <property type="component" value="Unassembled WGS sequence"/>
</dbReference>
<dbReference type="InterPro" id="IPR045584">
    <property type="entry name" value="Pilin-like"/>
</dbReference>
<feature type="transmembrane region" description="Helical" evidence="1">
    <location>
        <begin position="21"/>
        <end position="44"/>
    </location>
</feature>
<gene>
    <name evidence="2" type="ORF">OZSIB_2480</name>
</gene>
<keyword evidence="1" id="KW-1133">Transmembrane helix</keyword>
<dbReference type="Gene3D" id="3.30.700.10">
    <property type="entry name" value="Glycoprotein, Type 4 Pilin"/>
    <property type="match status" value="1"/>
</dbReference>
<evidence type="ECO:0000313" key="2">
    <source>
        <dbReference type="EMBL" id="RCK81103.1"/>
    </source>
</evidence>
<evidence type="ECO:0000256" key="1">
    <source>
        <dbReference type="SAM" id="Phobius"/>
    </source>
</evidence>
<name>A0A367ZSI1_9BACT</name>
<keyword evidence="1" id="KW-0472">Membrane</keyword>